<evidence type="ECO:0000256" key="1">
    <source>
        <dbReference type="ARBA" id="ARBA00004651"/>
    </source>
</evidence>
<dbReference type="PANTHER" id="PTHR33931">
    <property type="entry name" value="HOLIN-LIKE PROTEIN CIDA-RELATED"/>
    <property type="match status" value="1"/>
</dbReference>
<dbReference type="AlphaFoldDB" id="A0A1C3DZR0"/>
<dbReference type="GeneID" id="93397813"/>
<organism evidence="7 8">
    <name type="scientific">Photobacterium damselae subsp. damselae</name>
    <name type="common">Listonella damsela</name>
    <dbReference type="NCBI Taxonomy" id="85581"/>
    <lineage>
        <taxon>Bacteria</taxon>
        <taxon>Pseudomonadati</taxon>
        <taxon>Pseudomonadota</taxon>
        <taxon>Gammaproteobacteria</taxon>
        <taxon>Vibrionales</taxon>
        <taxon>Vibrionaceae</taxon>
        <taxon>Photobacterium</taxon>
    </lineage>
</organism>
<evidence type="ECO:0000313" key="8">
    <source>
        <dbReference type="Proteomes" id="UP000480943"/>
    </source>
</evidence>
<keyword evidence="3 6" id="KW-0812">Transmembrane</keyword>
<evidence type="ECO:0000256" key="5">
    <source>
        <dbReference type="ARBA" id="ARBA00023136"/>
    </source>
</evidence>
<dbReference type="PANTHER" id="PTHR33931:SF5">
    <property type="entry name" value="UPF0299 MEMBRANE PROTEIN YOHJ"/>
    <property type="match status" value="1"/>
</dbReference>
<reference evidence="7 8" key="1">
    <citation type="submission" date="2019-09" db="EMBL/GenBank/DDBJ databases">
        <title>Photobacterium damselae subsp. damselae CDC-2227-81, a human clinical isolate.</title>
        <authorList>
            <person name="Osorio C.R."/>
        </authorList>
    </citation>
    <scope>NUCLEOTIDE SEQUENCE [LARGE SCALE GENOMIC DNA]</scope>
    <source>
        <strain evidence="7 8">CDC-2227-81</strain>
    </source>
</reference>
<feature type="transmembrane region" description="Helical" evidence="6">
    <location>
        <begin position="58"/>
        <end position="78"/>
    </location>
</feature>
<dbReference type="Proteomes" id="UP000480943">
    <property type="component" value="Unassembled WGS sequence"/>
</dbReference>
<dbReference type="EMBL" id="VZUQ01000048">
    <property type="protein sequence ID" value="KAB1182007.1"/>
    <property type="molecule type" value="Genomic_DNA"/>
</dbReference>
<keyword evidence="2" id="KW-1003">Cell membrane</keyword>
<sequence length="114" mass="12444">MNYLRSFAIVMICYFLGQGIQYLTHLPIPGSIIGLFILFTALCLGVCPTSWVESTCNLLIKHMALLFVPVGVGLMNYLDLISNNVAVIAASTFGSTFIVLVVLGLAVHHKEKDK</sequence>
<feature type="transmembrane region" description="Helical" evidence="6">
    <location>
        <begin position="7"/>
        <end position="24"/>
    </location>
</feature>
<name>A0A1C3DZR0_PHODD</name>
<feature type="transmembrane region" description="Helical" evidence="6">
    <location>
        <begin position="84"/>
        <end position="107"/>
    </location>
</feature>
<evidence type="ECO:0000256" key="4">
    <source>
        <dbReference type="ARBA" id="ARBA00022989"/>
    </source>
</evidence>
<dbReference type="KEGG" id="pds:CAY62_06870"/>
<evidence type="ECO:0000256" key="3">
    <source>
        <dbReference type="ARBA" id="ARBA00022692"/>
    </source>
</evidence>
<dbReference type="RefSeq" id="WP_036763782.1">
    <property type="nucleotide sequence ID" value="NZ_AP026780.1"/>
</dbReference>
<comment type="caution">
    <text evidence="7">The sequence shown here is derived from an EMBL/GenBank/DDBJ whole genome shotgun (WGS) entry which is preliminary data.</text>
</comment>
<evidence type="ECO:0000313" key="7">
    <source>
        <dbReference type="EMBL" id="KAB1182007.1"/>
    </source>
</evidence>
<evidence type="ECO:0000256" key="2">
    <source>
        <dbReference type="ARBA" id="ARBA00022475"/>
    </source>
</evidence>
<protein>
    <submittedName>
        <fullName evidence="7">Uncharacterized protein</fullName>
    </submittedName>
</protein>
<dbReference type="InterPro" id="IPR005538">
    <property type="entry name" value="LrgA/CidA"/>
</dbReference>
<proteinExistence type="predicted"/>
<gene>
    <name evidence="7" type="ORF">F6450_07845</name>
</gene>
<evidence type="ECO:0000256" key="6">
    <source>
        <dbReference type="SAM" id="Phobius"/>
    </source>
</evidence>
<feature type="transmembrane region" description="Helical" evidence="6">
    <location>
        <begin position="30"/>
        <end position="51"/>
    </location>
</feature>
<dbReference type="Pfam" id="PF03788">
    <property type="entry name" value="LrgA"/>
    <property type="match status" value="1"/>
</dbReference>
<keyword evidence="4 6" id="KW-1133">Transmembrane helix</keyword>
<keyword evidence="5 6" id="KW-0472">Membrane</keyword>
<dbReference type="GO" id="GO:0005886">
    <property type="term" value="C:plasma membrane"/>
    <property type="evidence" value="ECO:0007669"/>
    <property type="project" value="UniProtKB-SubCell"/>
</dbReference>
<comment type="subcellular location">
    <subcellularLocation>
        <location evidence="1">Cell membrane</location>
        <topology evidence="1">Multi-pass membrane protein</topology>
    </subcellularLocation>
</comment>
<dbReference type="NCBIfam" id="NF002494">
    <property type="entry name" value="PRK01821.1"/>
    <property type="match status" value="1"/>
</dbReference>
<accession>A0A1C3DZR0</accession>